<evidence type="ECO:0000313" key="2">
    <source>
        <dbReference type="Proteomes" id="UP001549122"/>
    </source>
</evidence>
<dbReference type="EMBL" id="JBEPLO010000005">
    <property type="protein sequence ID" value="MET3557578.1"/>
    <property type="molecule type" value="Genomic_DNA"/>
</dbReference>
<organism evidence="1 2">
    <name type="scientific">Streptococcus rupicaprae</name>
    <dbReference type="NCBI Taxonomy" id="759619"/>
    <lineage>
        <taxon>Bacteria</taxon>
        <taxon>Bacillati</taxon>
        <taxon>Bacillota</taxon>
        <taxon>Bacilli</taxon>
        <taxon>Lactobacillales</taxon>
        <taxon>Streptococcaceae</taxon>
        <taxon>Streptococcus</taxon>
    </lineage>
</organism>
<proteinExistence type="predicted"/>
<keyword evidence="2" id="KW-1185">Reference proteome</keyword>
<comment type="caution">
    <text evidence="1">The sequence shown here is derived from an EMBL/GenBank/DDBJ whole genome shotgun (WGS) entry which is preliminary data.</text>
</comment>
<sequence length="216" mass="24699">MTDWISLALTYGGFTSLDRVYLSQVLSRLSDEEKRLFITPPPSVINAYFAELYDKEGPQAATQYFFELSKALNLFQDAPSFQERTPFIRLNLSGKSYGFCYENVDGVGLVFSEEEELVTGSLIFELAQIFPQYQMAQEEGLIKLFPLTYEGLKSEAVNLDHPRALLSSLHRLENGVLKLSSFNLEEILELAGHFPAQKVYYAYSQRQFVLYLIESR</sequence>
<accession>A0ABV2FGF9</accession>
<dbReference type="RefSeq" id="WP_354364411.1">
    <property type="nucleotide sequence ID" value="NZ_JBEPLO010000005.1"/>
</dbReference>
<evidence type="ECO:0008006" key="3">
    <source>
        <dbReference type="Google" id="ProtNLM"/>
    </source>
</evidence>
<gene>
    <name evidence="1" type="ORF">ABID29_000688</name>
</gene>
<protein>
    <recommendedName>
        <fullName evidence="3">Cystathionine beta-lyase</fullName>
    </recommendedName>
</protein>
<reference evidence="1 2" key="1">
    <citation type="submission" date="2024-06" db="EMBL/GenBank/DDBJ databases">
        <title>Genomic Encyclopedia of Type Strains, Phase IV (KMG-IV): sequencing the most valuable type-strain genomes for metagenomic binning, comparative biology and taxonomic classification.</title>
        <authorList>
            <person name="Goeker M."/>
        </authorList>
    </citation>
    <scope>NUCLEOTIDE SEQUENCE [LARGE SCALE GENOMIC DNA]</scope>
    <source>
        <strain evidence="1 2">DSM 28303</strain>
    </source>
</reference>
<dbReference type="Proteomes" id="UP001549122">
    <property type="component" value="Unassembled WGS sequence"/>
</dbReference>
<name>A0ABV2FGF9_9STRE</name>
<evidence type="ECO:0000313" key="1">
    <source>
        <dbReference type="EMBL" id="MET3557578.1"/>
    </source>
</evidence>